<feature type="transmembrane region" description="Helical" evidence="2">
    <location>
        <begin position="50"/>
        <end position="66"/>
    </location>
</feature>
<feature type="transmembrane region" description="Helical" evidence="2">
    <location>
        <begin position="78"/>
        <end position="95"/>
    </location>
</feature>
<dbReference type="Pfam" id="PF01478">
    <property type="entry name" value="Peptidase_A24"/>
    <property type="match status" value="1"/>
</dbReference>
<name>A0A926DV89_9FIRM</name>
<dbReference type="PANTHER" id="PTHR30487">
    <property type="entry name" value="TYPE 4 PREPILIN-LIKE PROTEINS LEADER PEPTIDE-PROCESSING ENZYME"/>
    <property type="match status" value="1"/>
</dbReference>
<feature type="transmembrane region" description="Helical" evidence="2">
    <location>
        <begin position="142"/>
        <end position="163"/>
    </location>
</feature>
<dbReference type="EMBL" id="JACRSQ010000028">
    <property type="protein sequence ID" value="MBC8544706.1"/>
    <property type="molecule type" value="Genomic_DNA"/>
</dbReference>
<comment type="caution">
    <text evidence="4">The sequence shown here is derived from an EMBL/GenBank/DDBJ whole genome shotgun (WGS) entry which is preliminary data.</text>
</comment>
<dbReference type="InterPro" id="IPR000045">
    <property type="entry name" value="Prepilin_IV_endopep_pep"/>
</dbReference>
<feature type="domain" description="Prepilin type IV endopeptidase peptidase" evidence="3">
    <location>
        <begin position="56"/>
        <end position="157"/>
    </location>
</feature>
<accession>A0A926DV89</accession>
<protein>
    <submittedName>
        <fullName evidence="4">Prepilin peptidase</fullName>
    </submittedName>
</protein>
<evidence type="ECO:0000313" key="5">
    <source>
        <dbReference type="Proteomes" id="UP000657006"/>
    </source>
</evidence>
<dbReference type="GO" id="GO:0005886">
    <property type="term" value="C:plasma membrane"/>
    <property type="evidence" value="ECO:0007669"/>
    <property type="project" value="TreeGrafter"/>
</dbReference>
<dbReference type="Proteomes" id="UP000657006">
    <property type="component" value="Unassembled WGS sequence"/>
</dbReference>
<feature type="transmembrane region" description="Helical" evidence="2">
    <location>
        <begin position="102"/>
        <end position="122"/>
    </location>
</feature>
<comment type="similarity">
    <text evidence="1">Belongs to the peptidase A24 family.</text>
</comment>
<keyword evidence="2" id="KW-0812">Transmembrane</keyword>
<dbReference type="PANTHER" id="PTHR30487:SF0">
    <property type="entry name" value="PREPILIN LEADER PEPTIDASE_N-METHYLTRANSFERASE-RELATED"/>
    <property type="match status" value="1"/>
</dbReference>
<evidence type="ECO:0000256" key="1">
    <source>
        <dbReference type="ARBA" id="ARBA00005801"/>
    </source>
</evidence>
<dbReference type="GO" id="GO:0004190">
    <property type="term" value="F:aspartic-type endopeptidase activity"/>
    <property type="evidence" value="ECO:0007669"/>
    <property type="project" value="InterPro"/>
</dbReference>
<dbReference type="Gene3D" id="1.20.120.1220">
    <property type="match status" value="1"/>
</dbReference>
<dbReference type="AlphaFoldDB" id="A0A926DV89"/>
<reference evidence="4" key="1">
    <citation type="submission" date="2020-08" db="EMBL/GenBank/DDBJ databases">
        <title>Genome public.</title>
        <authorList>
            <person name="Liu C."/>
            <person name="Sun Q."/>
        </authorList>
    </citation>
    <scope>NUCLEOTIDE SEQUENCE</scope>
    <source>
        <strain evidence="4">NSJ-32</strain>
    </source>
</reference>
<evidence type="ECO:0000256" key="2">
    <source>
        <dbReference type="SAM" id="Phobius"/>
    </source>
</evidence>
<organism evidence="4 5">
    <name type="scientific">Bianquea renquensis</name>
    <dbReference type="NCBI Taxonomy" id="2763661"/>
    <lineage>
        <taxon>Bacteria</taxon>
        <taxon>Bacillati</taxon>
        <taxon>Bacillota</taxon>
        <taxon>Clostridia</taxon>
        <taxon>Eubacteriales</taxon>
        <taxon>Bianqueaceae</taxon>
        <taxon>Bianquea</taxon>
    </lineage>
</organism>
<dbReference type="RefSeq" id="WP_249290033.1">
    <property type="nucleotide sequence ID" value="NZ_JACRSQ010000028.1"/>
</dbReference>
<proteinExistence type="inferred from homology"/>
<evidence type="ECO:0000259" key="3">
    <source>
        <dbReference type="Pfam" id="PF01478"/>
    </source>
</evidence>
<keyword evidence="2" id="KW-1133">Transmembrane helix</keyword>
<gene>
    <name evidence="4" type="ORF">H8730_14250</name>
</gene>
<sequence>MTAGLAAGRAAVRAACSCQGLCRWQRVEAAQILCAAVYLLLYARFGVSGEFFWFSILAAMLLGLAVTDVRSYRLPNDVILWVCSLGGLYCAAGYMEWKLSAAGCLTGIALFGALCLLSRGGIGCGDVKLAGALGIWFGVRGILQITALAFMAAACVGSLLLVVGRKTKKDPIALGPYFCVGTILTMLCAG</sequence>
<keyword evidence="2" id="KW-0472">Membrane</keyword>
<evidence type="ECO:0000313" key="4">
    <source>
        <dbReference type="EMBL" id="MBC8544706.1"/>
    </source>
</evidence>
<dbReference type="InterPro" id="IPR050882">
    <property type="entry name" value="Prepilin_peptidase/N-MTase"/>
</dbReference>
<keyword evidence="5" id="KW-1185">Reference proteome</keyword>
<dbReference type="GO" id="GO:0006465">
    <property type="term" value="P:signal peptide processing"/>
    <property type="evidence" value="ECO:0007669"/>
    <property type="project" value="TreeGrafter"/>
</dbReference>